<evidence type="ECO:0000256" key="1">
    <source>
        <dbReference type="SAM" id="SignalP"/>
    </source>
</evidence>
<dbReference type="EMBL" id="AAOW01000008">
    <property type="protein sequence ID" value="EAR61434.1"/>
    <property type="molecule type" value="Genomic_DNA"/>
</dbReference>
<evidence type="ECO:0000313" key="2">
    <source>
        <dbReference type="EMBL" id="EAR61434.1"/>
    </source>
</evidence>
<dbReference type="InterPro" id="IPR021323">
    <property type="entry name" value="DUF2927"/>
</dbReference>
<evidence type="ECO:0008006" key="4">
    <source>
        <dbReference type="Google" id="ProtNLM"/>
    </source>
</evidence>
<dbReference type="Pfam" id="PF11150">
    <property type="entry name" value="DUF2927"/>
    <property type="match status" value="1"/>
</dbReference>
<organism evidence="2 3">
    <name type="scientific">Neptuniibacter caesariensis</name>
    <dbReference type="NCBI Taxonomy" id="207954"/>
    <lineage>
        <taxon>Bacteria</taxon>
        <taxon>Pseudomonadati</taxon>
        <taxon>Pseudomonadota</taxon>
        <taxon>Gammaproteobacteria</taxon>
        <taxon>Oceanospirillales</taxon>
        <taxon>Oceanospirillaceae</taxon>
        <taxon>Neptuniibacter</taxon>
    </lineage>
</organism>
<dbReference type="Proteomes" id="UP000002171">
    <property type="component" value="Unassembled WGS sequence"/>
</dbReference>
<dbReference type="OrthoDB" id="3295600at2"/>
<feature type="signal peptide" evidence="1">
    <location>
        <begin position="1"/>
        <end position="17"/>
    </location>
</feature>
<keyword evidence="3" id="KW-1185">Reference proteome</keyword>
<evidence type="ECO:0000313" key="3">
    <source>
        <dbReference type="Proteomes" id="UP000002171"/>
    </source>
</evidence>
<feature type="chain" id="PRO_5030824464" description="DUF2927 domain-containing protein" evidence="1">
    <location>
        <begin position="18"/>
        <end position="254"/>
    </location>
</feature>
<name>A0A7U8C740_NEPCE</name>
<dbReference type="RefSeq" id="WP_007021274.1">
    <property type="nucleotide sequence ID" value="NZ_CH724125.1"/>
</dbReference>
<keyword evidence="1" id="KW-0732">Signal</keyword>
<sequence length="254" mass="29403">MLLRFILFFCVAFSAKAAPHWQAPEYLVQAFSEIALRNEYTQQGQLVRRWQKPVNVWLDHQVADRELHTDLVRMHIKHLSQITGHPIRLVSEQRKANLTVVFTRQAQWRSQVRKRFGKEAEKVVHGAVCMANFRTDGRGEIIQADVIIPVDQARMHGKLVTCIVEEITQVMGLPNDSDKVYPSIFNDKTPEDLLSGLDYLLLKMLYQPQVEPGMDQREVRPILKKLIRSWQQQGTISSAQREVKRGELYSLLGY</sequence>
<dbReference type="AlphaFoldDB" id="A0A7U8C740"/>
<reference evidence="2 3" key="1">
    <citation type="submission" date="2006-02" db="EMBL/GenBank/DDBJ databases">
        <authorList>
            <person name="Pinhassi J."/>
            <person name="Pedros-Alio C."/>
            <person name="Ferriera S."/>
            <person name="Johnson J."/>
            <person name="Kravitz S."/>
            <person name="Halpern A."/>
            <person name="Remington K."/>
            <person name="Beeson K."/>
            <person name="Tran B."/>
            <person name="Rogers Y.-H."/>
            <person name="Friedman R."/>
            <person name="Venter J.C."/>
        </authorList>
    </citation>
    <scope>NUCLEOTIDE SEQUENCE [LARGE SCALE GENOMIC DNA]</scope>
    <source>
        <strain evidence="2 3">MED92</strain>
    </source>
</reference>
<protein>
    <recommendedName>
        <fullName evidence="4">DUF2927 domain-containing protein</fullName>
    </recommendedName>
</protein>
<comment type="caution">
    <text evidence="2">The sequence shown here is derived from an EMBL/GenBank/DDBJ whole genome shotgun (WGS) entry which is preliminary data.</text>
</comment>
<proteinExistence type="predicted"/>
<gene>
    <name evidence="2" type="ORF">MED92_18048</name>
</gene>
<accession>A0A7U8C740</accession>